<dbReference type="AlphaFoldDB" id="A0A0F9CGN0"/>
<proteinExistence type="predicted"/>
<feature type="non-terminal residue" evidence="1">
    <location>
        <position position="1"/>
    </location>
</feature>
<dbReference type="EMBL" id="LAZR01033306">
    <property type="protein sequence ID" value="KKL48483.1"/>
    <property type="molecule type" value="Genomic_DNA"/>
</dbReference>
<organism evidence="1">
    <name type="scientific">marine sediment metagenome</name>
    <dbReference type="NCBI Taxonomy" id="412755"/>
    <lineage>
        <taxon>unclassified sequences</taxon>
        <taxon>metagenomes</taxon>
        <taxon>ecological metagenomes</taxon>
    </lineage>
</organism>
<evidence type="ECO:0000313" key="1">
    <source>
        <dbReference type="EMBL" id="KKL48483.1"/>
    </source>
</evidence>
<protein>
    <submittedName>
        <fullName evidence="1">Uncharacterized protein</fullName>
    </submittedName>
</protein>
<sequence length="105" mass="11756">IGAFRFSDTVLPRSLKAFQARKFQGADLGSGEKESIQEVKVVGKKIVATIGTKVESPRGFDYPLYHERKAPRLRQFLGPAVDKGLPLVEAMLKQALERDFALRRI</sequence>
<comment type="caution">
    <text evidence="1">The sequence shown here is derived from an EMBL/GenBank/DDBJ whole genome shotgun (WGS) entry which is preliminary data.</text>
</comment>
<accession>A0A0F9CGN0</accession>
<name>A0A0F9CGN0_9ZZZZ</name>
<reference evidence="1" key="1">
    <citation type="journal article" date="2015" name="Nature">
        <title>Complex archaea that bridge the gap between prokaryotes and eukaryotes.</title>
        <authorList>
            <person name="Spang A."/>
            <person name="Saw J.H."/>
            <person name="Jorgensen S.L."/>
            <person name="Zaremba-Niedzwiedzka K."/>
            <person name="Martijn J."/>
            <person name="Lind A.E."/>
            <person name="van Eijk R."/>
            <person name="Schleper C."/>
            <person name="Guy L."/>
            <person name="Ettema T.J."/>
        </authorList>
    </citation>
    <scope>NUCLEOTIDE SEQUENCE</scope>
</reference>
<gene>
    <name evidence="1" type="ORF">LCGC14_2325030</name>
</gene>